<proteinExistence type="predicted"/>
<evidence type="ECO:0000313" key="3">
    <source>
        <dbReference type="Proteomes" id="UP000238605"/>
    </source>
</evidence>
<dbReference type="Proteomes" id="UP000238605">
    <property type="component" value="Unassembled WGS sequence"/>
</dbReference>
<accession>A0A2S5SVZ8</accession>
<protein>
    <submittedName>
        <fullName evidence="2">Uncharacterized protein</fullName>
    </submittedName>
</protein>
<sequence length="72" mass="7729">MCASARAFRHNAGCAPQQCGASFIPSDLFRRGAQRAPPGRKPGVLSPGWRRCRRNPPTRGLRPAPPVQAPAP</sequence>
<dbReference type="AlphaFoldDB" id="A0A2S5SVZ8"/>
<evidence type="ECO:0000256" key="1">
    <source>
        <dbReference type="SAM" id="MobiDB-lite"/>
    </source>
</evidence>
<dbReference type="EMBL" id="PSNX01000004">
    <property type="protein sequence ID" value="PPE66935.1"/>
    <property type="molecule type" value="Genomic_DNA"/>
</dbReference>
<name>A0A2S5SVZ8_9BURK</name>
<organism evidence="2 3">
    <name type="scientific">Caldimonas caldifontis</name>
    <dbReference type="NCBI Taxonomy" id="1452508"/>
    <lineage>
        <taxon>Bacteria</taxon>
        <taxon>Pseudomonadati</taxon>
        <taxon>Pseudomonadota</taxon>
        <taxon>Betaproteobacteria</taxon>
        <taxon>Burkholderiales</taxon>
        <taxon>Sphaerotilaceae</taxon>
        <taxon>Caldimonas</taxon>
    </lineage>
</organism>
<feature type="compositionally biased region" description="Pro residues" evidence="1">
    <location>
        <begin position="63"/>
        <end position="72"/>
    </location>
</feature>
<feature type="region of interest" description="Disordered" evidence="1">
    <location>
        <begin position="31"/>
        <end position="72"/>
    </location>
</feature>
<gene>
    <name evidence="2" type="ORF">C1704_05605</name>
</gene>
<comment type="caution">
    <text evidence="2">The sequence shown here is derived from an EMBL/GenBank/DDBJ whole genome shotgun (WGS) entry which is preliminary data.</text>
</comment>
<keyword evidence="3" id="KW-1185">Reference proteome</keyword>
<evidence type="ECO:0000313" key="2">
    <source>
        <dbReference type="EMBL" id="PPE66935.1"/>
    </source>
</evidence>
<reference evidence="2 3" key="1">
    <citation type="submission" date="2018-02" db="EMBL/GenBank/DDBJ databases">
        <title>Reclassifiation of [Polyangium] brachysporum DSM 7029 as Guopingzhaonella breviflexa gen. nov., sp. nov., a member of the family Comamonadaceae.</title>
        <authorList>
            <person name="Tang B."/>
        </authorList>
    </citation>
    <scope>NUCLEOTIDE SEQUENCE [LARGE SCALE GENOMIC DNA]</scope>
    <source>
        <strain evidence="2 3">BCRC 80649</strain>
    </source>
</reference>